<dbReference type="EMBL" id="CM035437">
    <property type="protein sequence ID" value="KAH7287675.1"/>
    <property type="molecule type" value="Genomic_DNA"/>
</dbReference>
<organism evidence="1 2">
    <name type="scientific">Ceratopteris richardii</name>
    <name type="common">Triangle waterfern</name>
    <dbReference type="NCBI Taxonomy" id="49495"/>
    <lineage>
        <taxon>Eukaryota</taxon>
        <taxon>Viridiplantae</taxon>
        <taxon>Streptophyta</taxon>
        <taxon>Embryophyta</taxon>
        <taxon>Tracheophyta</taxon>
        <taxon>Polypodiopsida</taxon>
        <taxon>Polypodiidae</taxon>
        <taxon>Polypodiales</taxon>
        <taxon>Pteridineae</taxon>
        <taxon>Pteridaceae</taxon>
        <taxon>Parkerioideae</taxon>
        <taxon>Ceratopteris</taxon>
    </lineage>
</organism>
<name>A0A8T2QW61_CERRI</name>
<proteinExistence type="predicted"/>
<protein>
    <submittedName>
        <fullName evidence="1">Uncharacterized protein</fullName>
    </submittedName>
</protein>
<dbReference type="AlphaFoldDB" id="A0A8T2QW61"/>
<dbReference type="Proteomes" id="UP000825935">
    <property type="component" value="Chromosome 32"/>
</dbReference>
<comment type="caution">
    <text evidence="1">The sequence shown here is derived from an EMBL/GenBank/DDBJ whole genome shotgun (WGS) entry which is preliminary data.</text>
</comment>
<sequence length="102" mass="11227">MQGASRCHLAMTIPIPPCFHSRSLPPLSPCSHKAFASLQCASSMPKVVIHKIFWLRSSLVLSLCGDQSYIPCYVPLRHLYNQDGKTGDVTPSILCLAESHSF</sequence>
<keyword evidence="2" id="KW-1185">Reference proteome</keyword>
<gene>
    <name evidence="1" type="ORF">KP509_32G068900</name>
</gene>
<evidence type="ECO:0000313" key="1">
    <source>
        <dbReference type="EMBL" id="KAH7287675.1"/>
    </source>
</evidence>
<evidence type="ECO:0000313" key="2">
    <source>
        <dbReference type="Proteomes" id="UP000825935"/>
    </source>
</evidence>
<reference evidence="1" key="1">
    <citation type="submission" date="2021-08" db="EMBL/GenBank/DDBJ databases">
        <title>WGS assembly of Ceratopteris richardii.</title>
        <authorList>
            <person name="Marchant D.B."/>
            <person name="Chen G."/>
            <person name="Jenkins J."/>
            <person name="Shu S."/>
            <person name="Leebens-Mack J."/>
            <person name="Grimwood J."/>
            <person name="Schmutz J."/>
            <person name="Soltis P."/>
            <person name="Soltis D."/>
            <person name="Chen Z.-H."/>
        </authorList>
    </citation>
    <scope>NUCLEOTIDE SEQUENCE</scope>
    <source>
        <strain evidence="1">Whitten #5841</strain>
        <tissue evidence="1">Leaf</tissue>
    </source>
</reference>
<accession>A0A8T2QW61</accession>